<name>A9KBU1_COXBN</name>
<protein>
    <submittedName>
        <fullName evidence="1">Uncharacterized protein</fullName>
    </submittedName>
</protein>
<evidence type="ECO:0000313" key="2">
    <source>
        <dbReference type="Proteomes" id="UP000008555"/>
    </source>
</evidence>
<accession>A9KBU1</accession>
<dbReference type="KEGG" id="cbd:CBUD_0211"/>
<organism evidence="1 2">
    <name type="scientific">Coxiella burnetii (strain Dugway 5J108-111)</name>
    <dbReference type="NCBI Taxonomy" id="434922"/>
    <lineage>
        <taxon>Bacteria</taxon>
        <taxon>Pseudomonadati</taxon>
        <taxon>Pseudomonadota</taxon>
        <taxon>Gammaproteobacteria</taxon>
        <taxon>Legionellales</taxon>
        <taxon>Coxiellaceae</taxon>
        <taxon>Coxiella</taxon>
    </lineage>
</organism>
<proteinExistence type="predicted"/>
<dbReference type="EMBL" id="CP000733">
    <property type="protein sequence ID" value="ABS77862.2"/>
    <property type="molecule type" value="Genomic_DNA"/>
</dbReference>
<evidence type="ECO:0000313" key="1">
    <source>
        <dbReference type="EMBL" id="ABS77862.2"/>
    </source>
</evidence>
<dbReference type="HOGENOM" id="CLU_212576_0_0_6"/>
<reference evidence="1 2" key="1">
    <citation type="journal article" date="2009" name="Infect. Immun.">
        <title>Comparative genomics reveal extensive transposon-mediated genomic plasticity and diversity among potential effector proteins within the genus Coxiella.</title>
        <authorList>
            <person name="Beare P.A."/>
            <person name="Unsworth N."/>
            <person name="Andoh M."/>
            <person name="Voth D.E."/>
            <person name="Omsland A."/>
            <person name="Gilk S.D."/>
            <person name="Williams K.P."/>
            <person name="Sobral B.W."/>
            <person name="Kupko J.J.III."/>
            <person name="Porcella S.F."/>
            <person name="Samuel J.E."/>
            <person name="Heinzen R.A."/>
        </authorList>
    </citation>
    <scope>NUCLEOTIDE SEQUENCE [LARGE SCALE GENOMIC DNA]</scope>
    <source>
        <strain evidence="1 2">Dugway 5J108-111</strain>
    </source>
</reference>
<dbReference type="AlphaFoldDB" id="A9KBU1"/>
<sequence>MRNWLMAYFAQNLNRLSKLRAHSNTVFEEVLYHLNPLNFAHFRTAVPFLRKERIK</sequence>
<dbReference type="Proteomes" id="UP000008555">
    <property type="component" value="Chromosome"/>
</dbReference>
<gene>
    <name evidence="1" type="ordered locus">CBUD_0211</name>
</gene>